<comment type="caution">
    <text evidence="1">The sequence shown here is derived from an EMBL/GenBank/DDBJ whole genome shotgun (WGS) entry which is preliminary data.</text>
</comment>
<gene>
    <name evidence="1" type="ORF">OMM_06797</name>
</gene>
<dbReference type="EMBL" id="ATBP01000045">
    <property type="protein sequence ID" value="ETR73666.1"/>
    <property type="molecule type" value="Genomic_DNA"/>
</dbReference>
<evidence type="ECO:0000313" key="2">
    <source>
        <dbReference type="Proteomes" id="UP000189670"/>
    </source>
</evidence>
<reference evidence="2" key="1">
    <citation type="submission" date="2012-11" db="EMBL/GenBank/DDBJ databases">
        <authorList>
            <person name="Lucero-Rivera Y.E."/>
            <person name="Tovar-Ramirez D."/>
        </authorList>
    </citation>
    <scope>NUCLEOTIDE SEQUENCE [LARGE SCALE GENOMIC DNA]</scope>
    <source>
        <strain evidence="2">Araruama</strain>
    </source>
</reference>
<name>A0A1V1PFW3_9BACT</name>
<dbReference type="Proteomes" id="UP000189670">
    <property type="component" value="Unassembled WGS sequence"/>
</dbReference>
<dbReference type="AlphaFoldDB" id="A0A1V1PFW3"/>
<proteinExistence type="predicted"/>
<organism evidence="1 2">
    <name type="scientific">Candidatus Magnetoglobus multicellularis str. Araruama</name>
    <dbReference type="NCBI Taxonomy" id="890399"/>
    <lineage>
        <taxon>Bacteria</taxon>
        <taxon>Pseudomonadati</taxon>
        <taxon>Thermodesulfobacteriota</taxon>
        <taxon>Desulfobacteria</taxon>
        <taxon>Desulfobacterales</taxon>
        <taxon>Desulfobacteraceae</taxon>
        <taxon>Candidatus Magnetoglobus</taxon>
    </lineage>
</organism>
<protein>
    <submittedName>
        <fullName evidence="1">Uncharacterized protein</fullName>
    </submittedName>
</protein>
<accession>A0A1V1PFW3</accession>
<evidence type="ECO:0000313" key="1">
    <source>
        <dbReference type="EMBL" id="ETR73666.1"/>
    </source>
</evidence>
<sequence>MMNDNYIKHVENLIDQENIILHQCAELINQKIQLANWPHDIKYAFLIALQENGKSTESYKAYRTIRHLRLDRQLLLYPNIQHPTPFHFRCAERIRADLTRMVKLGSGSYLKLL</sequence>